<keyword evidence="2 6" id="KW-0812">Transmembrane</keyword>
<proteinExistence type="predicted"/>
<comment type="caution">
    <text evidence="8">The sequence shown here is derived from an EMBL/GenBank/DDBJ whole genome shotgun (WGS) entry which is preliminary data.</text>
</comment>
<dbReference type="GO" id="GO:0004930">
    <property type="term" value="F:G protein-coupled receptor activity"/>
    <property type="evidence" value="ECO:0007669"/>
    <property type="project" value="TreeGrafter"/>
</dbReference>
<dbReference type="EMBL" id="AMGW01000006">
    <property type="protein sequence ID" value="EXJ55253.1"/>
    <property type="molecule type" value="Genomic_DNA"/>
</dbReference>
<dbReference type="GO" id="GO:0007189">
    <property type="term" value="P:adenylate cyclase-activating G protein-coupled receptor signaling pathway"/>
    <property type="evidence" value="ECO:0007669"/>
    <property type="project" value="TreeGrafter"/>
</dbReference>
<dbReference type="HOGENOM" id="CLU_900177_0_0_1"/>
<gene>
    <name evidence="8" type="ORF">A1O7_08179</name>
</gene>
<accession>W9VIB4</accession>
<dbReference type="GeneID" id="19182748"/>
<feature type="domain" description="G protein-coupled receptor GPR1/2/3 C-terminal" evidence="7">
    <location>
        <begin position="97"/>
        <end position="170"/>
    </location>
</feature>
<dbReference type="VEuPathDB" id="FungiDB:A1O7_08179"/>
<name>W9VIB4_9EURO</name>
<sequence>MNFITSKPLEVPILEPLEGNEAGNMMVRGSGWSGEIHTPPTAYAERPLAAREPDSKREGDSHKQPKESTTYGDLKATPGAQGTRSKNAADRLDDPLRKTRMAIRRQLRYLFIYPLVYIVMWSFPFASHALNYSEYYVQHPVFWLSVVQTMMLSLQAGVDSIMFSCSEKPWGKVDASKFSISFFWRWSKAFLQRRSFQKSSVSSVGQPAQQQPVNNHNPTWWEAEGRRRNDSVWLGTNTISHTISSLATRTRSRSPRKQRQGLNSRPGSCEQGTVVVPRLEPVSAGTGTLSLDQNAPEEHSAGSASKYQS</sequence>
<dbReference type="PANTHER" id="PTHR23112:SF37">
    <property type="entry name" value="G PROTEIN-COUPLED RECEPTOR GPR1"/>
    <property type="match status" value="1"/>
</dbReference>
<dbReference type="PANTHER" id="PTHR23112">
    <property type="entry name" value="G PROTEIN-COUPLED RECEPTOR 157-RELATED"/>
    <property type="match status" value="1"/>
</dbReference>
<evidence type="ECO:0000256" key="5">
    <source>
        <dbReference type="SAM" id="MobiDB-lite"/>
    </source>
</evidence>
<keyword evidence="3 6" id="KW-1133">Transmembrane helix</keyword>
<evidence type="ECO:0000256" key="3">
    <source>
        <dbReference type="ARBA" id="ARBA00022989"/>
    </source>
</evidence>
<evidence type="ECO:0000256" key="4">
    <source>
        <dbReference type="ARBA" id="ARBA00023136"/>
    </source>
</evidence>
<feature type="transmembrane region" description="Helical" evidence="6">
    <location>
        <begin position="107"/>
        <end position="130"/>
    </location>
</feature>
<keyword evidence="9" id="KW-1185">Reference proteome</keyword>
<reference evidence="8 9" key="1">
    <citation type="submission" date="2013-03" db="EMBL/GenBank/DDBJ databases">
        <title>The Genome Sequence of Cladophialophora yegresii CBS 114405.</title>
        <authorList>
            <consortium name="The Broad Institute Genomics Platform"/>
            <person name="Cuomo C."/>
            <person name="de Hoog S."/>
            <person name="Gorbushina A."/>
            <person name="Walker B."/>
            <person name="Young S.K."/>
            <person name="Zeng Q."/>
            <person name="Gargeya S."/>
            <person name="Fitzgerald M."/>
            <person name="Haas B."/>
            <person name="Abouelleil A."/>
            <person name="Allen A.W."/>
            <person name="Alvarado L."/>
            <person name="Arachchi H.M."/>
            <person name="Berlin A.M."/>
            <person name="Chapman S.B."/>
            <person name="Gainer-Dewar J."/>
            <person name="Goldberg J."/>
            <person name="Griggs A."/>
            <person name="Gujja S."/>
            <person name="Hansen M."/>
            <person name="Howarth C."/>
            <person name="Imamovic A."/>
            <person name="Ireland A."/>
            <person name="Larimer J."/>
            <person name="McCowan C."/>
            <person name="Murphy C."/>
            <person name="Pearson M."/>
            <person name="Poon T.W."/>
            <person name="Priest M."/>
            <person name="Roberts A."/>
            <person name="Saif S."/>
            <person name="Shea T."/>
            <person name="Sisk P."/>
            <person name="Sykes S."/>
            <person name="Wortman J."/>
            <person name="Nusbaum C."/>
            <person name="Birren B."/>
        </authorList>
    </citation>
    <scope>NUCLEOTIDE SEQUENCE [LARGE SCALE GENOMIC DNA]</scope>
    <source>
        <strain evidence="8 9">CBS 114405</strain>
    </source>
</reference>
<dbReference type="AlphaFoldDB" id="W9VIB4"/>
<evidence type="ECO:0000256" key="2">
    <source>
        <dbReference type="ARBA" id="ARBA00022692"/>
    </source>
</evidence>
<feature type="compositionally biased region" description="Polar residues" evidence="5">
    <location>
        <begin position="202"/>
        <end position="218"/>
    </location>
</feature>
<evidence type="ECO:0000259" key="7">
    <source>
        <dbReference type="Pfam" id="PF11970"/>
    </source>
</evidence>
<dbReference type="STRING" id="1182544.W9VIB4"/>
<dbReference type="InterPro" id="IPR022596">
    <property type="entry name" value="GPR1/2/3_C"/>
</dbReference>
<keyword evidence="4 6" id="KW-0472">Membrane</keyword>
<feature type="compositionally biased region" description="Basic and acidic residues" evidence="5">
    <location>
        <begin position="48"/>
        <end position="66"/>
    </location>
</feature>
<dbReference type="GO" id="GO:0005886">
    <property type="term" value="C:plasma membrane"/>
    <property type="evidence" value="ECO:0007669"/>
    <property type="project" value="TreeGrafter"/>
</dbReference>
<evidence type="ECO:0000313" key="8">
    <source>
        <dbReference type="EMBL" id="EXJ55253.1"/>
    </source>
</evidence>
<dbReference type="RefSeq" id="XP_007760363.1">
    <property type="nucleotide sequence ID" value="XM_007762173.1"/>
</dbReference>
<organism evidence="8 9">
    <name type="scientific">Cladophialophora yegresii CBS 114405</name>
    <dbReference type="NCBI Taxonomy" id="1182544"/>
    <lineage>
        <taxon>Eukaryota</taxon>
        <taxon>Fungi</taxon>
        <taxon>Dikarya</taxon>
        <taxon>Ascomycota</taxon>
        <taxon>Pezizomycotina</taxon>
        <taxon>Eurotiomycetes</taxon>
        <taxon>Chaetothyriomycetidae</taxon>
        <taxon>Chaetothyriales</taxon>
        <taxon>Herpotrichiellaceae</taxon>
        <taxon>Cladophialophora</taxon>
    </lineage>
</organism>
<dbReference type="OrthoDB" id="100006at2759"/>
<comment type="subcellular location">
    <subcellularLocation>
        <location evidence="1">Membrane</location>
        <topology evidence="1">Multi-pass membrane protein</topology>
    </subcellularLocation>
</comment>
<dbReference type="eggNOG" id="ENOG502QU8E">
    <property type="taxonomic scope" value="Eukaryota"/>
</dbReference>
<feature type="region of interest" description="Disordered" evidence="5">
    <location>
        <begin position="202"/>
        <end position="222"/>
    </location>
</feature>
<dbReference type="Proteomes" id="UP000019473">
    <property type="component" value="Unassembled WGS sequence"/>
</dbReference>
<feature type="region of interest" description="Disordered" evidence="5">
    <location>
        <begin position="244"/>
        <end position="309"/>
    </location>
</feature>
<dbReference type="Pfam" id="PF11970">
    <property type="entry name" value="GPR_Gpa2_C"/>
    <property type="match status" value="1"/>
</dbReference>
<evidence type="ECO:0000313" key="9">
    <source>
        <dbReference type="Proteomes" id="UP000019473"/>
    </source>
</evidence>
<evidence type="ECO:0000256" key="6">
    <source>
        <dbReference type="SAM" id="Phobius"/>
    </source>
</evidence>
<protein>
    <recommendedName>
        <fullName evidence="7">G protein-coupled receptor GPR1/2/3 C-terminal domain-containing protein</fullName>
    </recommendedName>
</protein>
<evidence type="ECO:0000256" key="1">
    <source>
        <dbReference type="ARBA" id="ARBA00004141"/>
    </source>
</evidence>
<feature type="region of interest" description="Disordered" evidence="5">
    <location>
        <begin position="25"/>
        <end position="91"/>
    </location>
</feature>
<feature type="transmembrane region" description="Helical" evidence="6">
    <location>
        <begin position="142"/>
        <end position="163"/>
    </location>
</feature>
<feature type="compositionally biased region" description="Basic residues" evidence="5">
    <location>
        <begin position="250"/>
        <end position="259"/>
    </location>
</feature>